<evidence type="ECO:0000256" key="1">
    <source>
        <dbReference type="SAM" id="MobiDB-lite"/>
    </source>
</evidence>
<dbReference type="STRING" id="5539.A0A3E2GUP1"/>
<evidence type="ECO:0000313" key="4">
    <source>
        <dbReference type="EMBL" id="RFU24841.1"/>
    </source>
</evidence>
<dbReference type="InterPro" id="IPR056119">
    <property type="entry name" value="DUF7702"/>
</dbReference>
<dbReference type="OrthoDB" id="2560628at2759"/>
<protein>
    <recommendedName>
        <fullName evidence="3">DUF7702 domain-containing protein</fullName>
    </recommendedName>
</protein>
<evidence type="ECO:0000256" key="2">
    <source>
        <dbReference type="SAM" id="Phobius"/>
    </source>
</evidence>
<sequence>MTISYRSGISIAELVVYVPAMAIAFLLSIRHGFGRSAGWFFLILFCLARTIGPAMQLATISDPTNVSLYTGSAILQSIGFSPLLLASLGLLSRASESIGKTHRQLVDRRLLMVIQIIIIVALVLGIIGGVDAGNDFEKTGKFQTGSLSKASSALYIVSFAAVIVSTIVLSTSVSHAEPGEKRLILAVGLSLPFLLVRLVYSCLANFTHRQTFNQLAGNVTVLLCMSILEEFVVVLLYEGTGLTLKKLDKNESVPPQGTHTHSQIPSDSSNETPLQQQRQREAKKENPILKIAKMTIIGHIITALAGSGKKRDYELEQQYPTK</sequence>
<dbReference type="EMBL" id="NCSJ02000397">
    <property type="protein sequence ID" value="RFU24841.1"/>
    <property type="molecule type" value="Genomic_DNA"/>
</dbReference>
<feature type="non-terminal residue" evidence="4">
    <location>
        <position position="322"/>
    </location>
</feature>
<feature type="transmembrane region" description="Helical" evidence="2">
    <location>
        <begin position="110"/>
        <end position="130"/>
    </location>
</feature>
<keyword evidence="2" id="KW-0472">Membrane</keyword>
<dbReference type="AlphaFoldDB" id="A0A3E2GUP1"/>
<name>A0A3E2GUP1_SCYLI</name>
<evidence type="ECO:0000259" key="3">
    <source>
        <dbReference type="Pfam" id="PF24800"/>
    </source>
</evidence>
<dbReference type="OMA" id="MMCFAYE"/>
<keyword evidence="5" id="KW-1185">Reference proteome</keyword>
<dbReference type="PANTHER" id="PTHR42109">
    <property type="entry name" value="UNPLACED GENOMIC SCAFFOLD UM_SCAF_CONTIG_1.265, WHOLE GENOME SHOTGUN SEQUENCE"/>
    <property type="match status" value="1"/>
</dbReference>
<reference evidence="4 5" key="1">
    <citation type="submission" date="2018-05" db="EMBL/GenBank/DDBJ databases">
        <title>Draft genome sequence of Scytalidium lignicola DSM 105466, a ubiquitous saprotrophic fungus.</title>
        <authorList>
            <person name="Buettner E."/>
            <person name="Gebauer A.M."/>
            <person name="Hofrichter M."/>
            <person name="Liers C."/>
            <person name="Kellner H."/>
        </authorList>
    </citation>
    <scope>NUCLEOTIDE SEQUENCE [LARGE SCALE GENOMIC DNA]</scope>
    <source>
        <strain evidence="4 5">DSM 105466</strain>
    </source>
</reference>
<feature type="transmembrane region" description="Helical" evidence="2">
    <location>
        <begin position="215"/>
        <end position="237"/>
    </location>
</feature>
<keyword evidence="2" id="KW-1133">Transmembrane helix</keyword>
<gene>
    <name evidence="4" type="ORF">B7463_g11495</name>
</gene>
<dbReference type="Pfam" id="PF24800">
    <property type="entry name" value="DUF7702"/>
    <property type="match status" value="1"/>
</dbReference>
<feature type="transmembrane region" description="Helical" evidence="2">
    <location>
        <begin position="6"/>
        <end position="27"/>
    </location>
</feature>
<accession>A0A3E2GUP1</accession>
<organism evidence="4 5">
    <name type="scientific">Scytalidium lignicola</name>
    <name type="common">Hyphomycete</name>
    <dbReference type="NCBI Taxonomy" id="5539"/>
    <lineage>
        <taxon>Eukaryota</taxon>
        <taxon>Fungi</taxon>
        <taxon>Dikarya</taxon>
        <taxon>Ascomycota</taxon>
        <taxon>Pezizomycotina</taxon>
        <taxon>Leotiomycetes</taxon>
        <taxon>Leotiomycetes incertae sedis</taxon>
        <taxon>Scytalidium</taxon>
    </lineage>
</organism>
<feature type="transmembrane region" description="Helical" evidence="2">
    <location>
        <begin position="183"/>
        <end position="203"/>
    </location>
</feature>
<feature type="compositionally biased region" description="Polar residues" evidence="1">
    <location>
        <begin position="253"/>
        <end position="277"/>
    </location>
</feature>
<feature type="domain" description="DUF7702" evidence="3">
    <location>
        <begin position="3"/>
        <end position="246"/>
    </location>
</feature>
<dbReference type="Proteomes" id="UP000258309">
    <property type="component" value="Unassembled WGS sequence"/>
</dbReference>
<proteinExistence type="predicted"/>
<feature type="non-terminal residue" evidence="4">
    <location>
        <position position="1"/>
    </location>
</feature>
<comment type="caution">
    <text evidence="4">The sequence shown here is derived from an EMBL/GenBank/DDBJ whole genome shotgun (WGS) entry which is preliminary data.</text>
</comment>
<feature type="transmembrane region" description="Helical" evidence="2">
    <location>
        <begin position="66"/>
        <end position="90"/>
    </location>
</feature>
<feature type="transmembrane region" description="Helical" evidence="2">
    <location>
        <begin position="150"/>
        <end position="171"/>
    </location>
</feature>
<keyword evidence="2" id="KW-0812">Transmembrane</keyword>
<evidence type="ECO:0000313" key="5">
    <source>
        <dbReference type="Proteomes" id="UP000258309"/>
    </source>
</evidence>
<dbReference type="PANTHER" id="PTHR42109:SF2">
    <property type="entry name" value="INTEGRAL MEMBRANE PROTEIN"/>
    <property type="match status" value="1"/>
</dbReference>
<feature type="region of interest" description="Disordered" evidence="1">
    <location>
        <begin position="248"/>
        <end position="283"/>
    </location>
</feature>
<feature type="transmembrane region" description="Helical" evidence="2">
    <location>
        <begin position="39"/>
        <end position="60"/>
    </location>
</feature>